<keyword evidence="3" id="KW-1185">Reference proteome</keyword>
<accession>A0ABM8EJG5</accession>
<keyword evidence="1" id="KW-1133">Transmembrane helix</keyword>
<feature type="transmembrane region" description="Helical" evidence="1">
    <location>
        <begin position="85"/>
        <end position="108"/>
    </location>
</feature>
<dbReference type="Pfam" id="PF09900">
    <property type="entry name" value="DUF2127"/>
    <property type="match status" value="1"/>
</dbReference>
<evidence type="ECO:0000256" key="1">
    <source>
        <dbReference type="SAM" id="Phobius"/>
    </source>
</evidence>
<dbReference type="InterPro" id="IPR021125">
    <property type="entry name" value="DUF2127"/>
</dbReference>
<feature type="transmembrane region" description="Helical" evidence="1">
    <location>
        <begin position="21"/>
        <end position="46"/>
    </location>
</feature>
<protein>
    <submittedName>
        <fullName evidence="2">Membrane protein</fullName>
    </submittedName>
</protein>
<proteinExistence type="predicted"/>
<organism evidence="2 3">
    <name type="scientific">Geotalea uraniireducens</name>
    <dbReference type="NCBI Taxonomy" id="351604"/>
    <lineage>
        <taxon>Bacteria</taxon>
        <taxon>Pseudomonadati</taxon>
        <taxon>Thermodesulfobacteriota</taxon>
        <taxon>Desulfuromonadia</taxon>
        <taxon>Geobacterales</taxon>
        <taxon>Geobacteraceae</taxon>
        <taxon>Geotalea</taxon>
    </lineage>
</organism>
<gene>
    <name evidence="2" type="ORF">GURASL_15510</name>
</gene>
<feature type="transmembrane region" description="Helical" evidence="1">
    <location>
        <begin position="115"/>
        <end position="134"/>
    </location>
</feature>
<dbReference type="Proteomes" id="UP001317705">
    <property type="component" value="Chromosome"/>
</dbReference>
<sequence length="167" mass="19152">MKKSRTKVPKQQIKQSHARGLHVVALFEGAKGLLVLLVGFELLTYIHKDINEAAMHLVKHLHLNPASHYPRIFLDLIEHIDDTKLWSMALAAAMYFVVRMIEAVGLWLRKTWAEWFAVLTGGIYIPVEIYEVAIKVTWPRVTVLVVNLGIVSYLLFVLIKDREKKTP</sequence>
<name>A0ABM8EJG5_9BACT</name>
<reference evidence="2 3" key="1">
    <citation type="submission" date="2022-12" db="EMBL/GenBank/DDBJ databases">
        <title>Polyphasic characterization of Geotalea uranireducens NIT-SL11 newly isolated from a complex of sewage sludge and microbially reduced graphene oxide.</title>
        <authorList>
            <person name="Xie L."/>
            <person name="Yoshida N."/>
            <person name="Meng L."/>
        </authorList>
    </citation>
    <scope>NUCLEOTIDE SEQUENCE [LARGE SCALE GENOMIC DNA]</scope>
    <source>
        <strain evidence="2 3">NIT-SL11</strain>
    </source>
</reference>
<dbReference type="EMBL" id="AP027151">
    <property type="protein sequence ID" value="BDV42628.1"/>
    <property type="molecule type" value="Genomic_DNA"/>
</dbReference>
<keyword evidence="1" id="KW-0472">Membrane</keyword>
<evidence type="ECO:0000313" key="3">
    <source>
        <dbReference type="Proteomes" id="UP001317705"/>
    </source>
</evidence>
<keyword evidence="1" id="KW-0812">Transmembrane</keyword>
<feature type="transmembrane region" description="Helical" evidence="1">
    <location>
        <begin position="140"/>
        <end position="159"/>
    </location>
</feature>
<evidence type="ECO:0000313" key="2">
    <source>
        <dbReference type="EMBL" id="BDV42628.1"/>
    </source>
</evidence>
<dbReference type="RefSeq" id="WP_282003201.1">
    <property type="nucleotide sequence ID" value="NZ_AP027151.1"/>
</dbReference>